<evidence type="ECO:0000313" key="1">
    <source>
        <dbReference type="EMBL" id="MBB3167119.1"/>
    </source>
</evidence>
<dbReference type="Gene3D" id="3.30.10.10">
    <property type="entry name" value="Trypsin Inhibitor V, subunit A"/>
    <property type="match status" value="1"/>
</dbReference>
<reference evidence="1 2" key="1">
    <citation type="submission" date="2020-08" db="EMBL/GenBank/DDBJ databases">
        <title>Genomic Encyclopedia of Type Strains, Phase III (KMG-III): the genomes of soil and plant-associated and newly described type strains.</title>
        <authorList>
            <person name="Whitman W."/>
        </authorList>
    </citation>
    <scope>NUCLEOTIDE SEQUENCE [LARGE SCALE GENOMIC DNA]</scope>
    <source>
        <strain evidence="1 2">CECT 8571</strain>
    </source>
</reference>
<dbReference type="AlphaFoldDB" id="A0A839UKL0"/>
<sequence>MSNNVHSELIATLVGKQVRIYTTGDFLTQDHLPDRVNIELSETRHIVRIWQG</sequence>
<dbReference type="EMBL" id="JACHXZ010000001">
    <property type="protein sequence ID" value="MBB3167119.1"/>
    <property type="molecule type" value="Genomic_DNA"/>
</dbReference>
<evidence type="ECO:0000313" key="2">
    <source>
        <dbReference type="Proteomes" id="UP000559987"/>
    </source>
</evidence>
<keyword evidence="2" id="KW-1185">Reference proteome</keyword>
<protein>
    <submittedName>
        <fullName evidence="1">Uncharacterized protein</fullName>
    </submittedName>
</protein>
<proteinExistence type="predicted"/>
<dbReference type="RefSeq" id="WP_183907573.1">
    <property type="nucleotide sequence ID" value="NZ_JACHXZ010000001.1"/>
</dbReference>
<comment type="caution">
    <text evidence="1">The sequence shown here is derived from an EMBL/GenBank/DDBJ whole genome shotgun (WGS) entry which is preliminary data.</text>
</comment>
<name>A0A839UKL0_9GAMM</name>
<organism evidence="1 2">
    <name type="scientific">Simiduia aestuariiviva</name>
    <dbReference type="NCBI Taxonomy" id="1510459"/>
    <lineage>
        <taxon>Bacteria</taxon>
        <taxon>Pseudomonadati</taxon>
        <taxon>Pseudomonadota</taxon>
        <taxon>Gammaproteobacteria</taxon>
        <taxon>Cellvibrionales</taxon>
        <taxon>Cellvibrionaceae</taxon>
        <taxon>Simiduia</taxon>
    </lineage>
</organism>
<gene>
    <name evidence="1" type="ORF">FHS30_000295</name>
</gene>
<dbReference type="Proteomes" id="UP000559987">
    <property type="component" value="Unassembled WGS sequence"/>
</dbReference>
<accession>A0A839UKL0</accession>